<evidence type="ECO:0000313" key="2">
    <source>
        <dbReference type="Proteomes" id="UP000297014"/>
    </source>
</evidence>
<dbReference type="Proteomes" id="UP000297014">
    <property type="component" value="Unassembled WGS sequence"/>
</dbReference>
<accession>A0A4V3X867</accession>
<dbReference type="RefSeq" id="WP_268746820.1">
    <property type="nucleotide sequence ID" value="NZ_ALPT02000061.1"/>
</dbReference>
<comment type="caution">
    <text evidence="1">The sequence shown here is derived from an EMBL/GenBank/DDBJ whole genome shotgun (WGS) entry which is preliminary data.</text>
</comment>
<evidence type="ECO:0000313" key="1">
    <source>
        <dbReference type="EMBL" id="THG89112.1"/>
    </source>
</evidence>
<proteinExistence type="predicted"/>
<reference evidence="1 2" key="1">
    <citation type="submission" date="2014-01" db="EMBL/GenBank/DDBJ databases">
        <title>Draft genome sequencing of Bacillus alcalophilus CGMCC 1.3604.</title>
        <authorList>
            <person name="Yang J."/>
            <person name="Diao L."/>
            <person name="Yang S."/>
        </authorList>
    </citation>
    <scope>NUCLEOTIDE SEQUENCE [LARGE SCALE GENOMIC DNA]</scope>
    <source>
        <strain evidence="1 2">CGMCC 1.3604</strain>
    </source>
</reference>
<sequence length="42" mass="4236">MKNKKLIAAFVIGAVLIGAGVLADPSALSGDSLVINILPHAH</sequence>
<gene>
    <name evidence="1" type="ORF">AJ85_19520</name>
</gene>
<organism evidence="1 2">
    <name type="scientific">Alkalihalobacillus alcalophilus ATCC 27647 = CGMCC 1.3604</name>
    <dbReference type="NCBI Taxonomy" id="1218173"/>
    <lineage>
        <taxon>Bacteria</taxon>
        <taxon>Bacillati</taxon>
        <taxon>Bacillota</taxon>
        <taxon>Bacilli</taxon>
        <taxon>Bacillales</taxon>
        <taxon>Bacillaceae</taxon>
        <taxon>Alkalihalobacillus</taxon>
    </lineage>
</organism>
<dbReference type="AlphaFoldDB" id="A0A4V3X867"/>
<dbReference type="EMBL" id="JALP01000262">
    <property type="protein sequence ID" value="THG89112.1"/>
    <property type="molecule type" value="Genomic_DNA"/>
</dbReference>
<protein>
    <submittedName>
        <fullName evidence="1">Uncharacterized protein</fullName>
    </submittedName>
</protein>
<name>A0A4V3X867_ALKAL</name>